<dbReference type="CDD" id="cd07890">
    <property type="entry name" value="CYTH-like_AC_IV-like"/>
    <property type="match status" value="1"/>
</dbReference>
<dbReference type="EMBL" id="VSWD01000005">
    <property type="protein sequence ID" value="KAK3104189.1"/>
    <property type="molecule type" value="Genomic_DNA"/>
</dbReference>
<evidence type="ECO:0000259" key="1">
    <source>
        <dbReference type="PROSITE" id="PS51707"/>
    </source>
</evidence>
<name>A0AA89C7L9_PINIB</name>
<feature type="domain" description="CYTH" evidence="1">
    <location>
        <begin position="2"/>
        <end position="169"/>
    </location>
</feature>
<dbReference type="Proteomes" id="UP001186944">
    <property type="component" value="Unassembled WGS sequence"/>
</dbReference>
<gene>
    <name evidence="2" type="ORF">FSP39_025140</name>
</gene>
<sequence length="173" mass="19323">MPSNVEIKARVQDIDNLKRLAKSLSESEGVILKQEDVFFNVPHGRLKLRKIQGSFSELIFYDRPDQEGPKFSDYSKTNVDDPTSLQDTLSKALGVKGIVTKTRTLYMVGQTRVHVDQVNGLGNFMELEVMMKEGQSVGEGEGIAKDLMVKLGVKNNDLISCAYMDLILNKITI</sequence>
<organism evidence="2 3">
    <name type="scientific">Pinctada imbricata</name>
    <name type="common">Atlantic pearl-oyster</name>
    <name type="synonym">Pinctada martensii</name>
    <dbReference type="NCBI Taxonomy" id="66713"/>
    <lineage>
        <taxon>Eukaryota</taxon>
        <taxon>Metazoa</taxon>
        <taxon>Spiralia</taxon>
        <taxon>Lophotrochozoa</taxon>
        <taxon>Mollusca</taxon>
        <taxon>Bivalvia</taxon>
        <taxon>Autobranchia</taxon>
        <taxon>Pteriomorphia</taxon>
        <taxon>Pterioida</taxon>
        <taxon>Pterioidea</taxon>
        <taxon>Pteriidae</taxon>
        <taxon>Pinctada</taxon>
    </lineage>
</organism>
<evidence type="ECO:0000313" key="2">
    <source>
        <dbReference type="EMBL" id="KAK3104189.1"/>
    </source>
</evidence>
<keyword evidence="3" id="KW-1185">Reference proteome</keyword>
<comment type="caution">
    <text evidence="2">The sequence shown here is derived from an EMBL/GenBank/DDBJ whole genome shotgun (WGS) entry which is preliminary data.</text>
</comment>
<dbReference type="PANTHER" id="PTHR21028:SF2">
    <property type="entry name" value="CYTH DOMAIN-CONTAINING PROTEIN"/>
    <property type="match status" value="1"/>
</dbReference>
<protein>
    <recommendedName>
        <fullName evidence="1">CYTH domain-containing protein</fullName>
    </recommendedName>
</protein>
<dbReference type="InterPro" id="IPR023577">
    <property type="entry name" value="CYTH_domain"/>
</dbReference>
<dbReference type="Pfam" id="PF01928">
    <property type="entry name" value="CYTH"/>
    <property type="match status" value="1"/>
</dbReference>
<accession>A0AA89C7L9</accession>
<dbReference type="SMART" id="SM01118">
    <property type="entry name" value="CYTH"/>
    <property type="match status" value="1"/>
</dbReference>
<proteinExistence type="predicted"/>
<dbReference type="SUPFAM" id="SSF55154">
    <property type="entry name" value="CYTH-like phosphatases"/>
    <property type="match status" value="1"/>
</dbReference>
<dbReference type="InterPro" id="IPR008173">
    <property type="entry name" value="Adenylyl_cyclase_CyaB"/>
</dbReference>
<dbReference type="InterPro" id="IPR033469">
    <property type="entry name" value="CYTH-like_dom_sf"/>
</dbReference>
<dbReference type="GO" id="GO:0016462">
    <property type="term" value="F:pyrophosphatase activity"/>
    <property type="evidence" value="ECO:0007669"/>
    <property type="project" value="UniProtKB-ARBA"/>
</dbReference>
<dbReference type="Gene3D" id="2.40.320.10">
    <property type="entry name" value="Hypothetical Protein Pfu-838710-001"/>
    <property type="match status" value="1"/>
</dbReference>
<dbReference type="AlphaFoldDB" id="A0AA89C7L9"/>
<dbReference type="PANTHER" id="PTHR21028">
    <property type="entry name" value="SI:CH211-156B7.4"/>
    <property type="match status" value="1"/>
</dbReference>
<reference evidence="2" key="1">
    <citation type="submission" date="2019-08" db="EMBL/GenBank/DDBJ databases">
        <title>The improved chromosome-level genome for the pearl oyster Pinctada fucata martensii using PacBio sequencing and Hi-C.</title>
        <authorList>
            <person name="Zheng Z."/>
        </authorList>
    </citation>
    <scope>NUCLEOTIDE SEQUENCE</scope>
    <source>
        <strain evidence="2">ZZ-2019</strain>
        <tissue evidence="2">Adductor muscle</tissue>
    </source>
</reference>
<dbReference type="PROSITE" id="PS51707">
    <property type="entry name" value="CYTH"/>
    <property type="match status" value="1"/>
</dbReference>
<evidence type="ECO:0000313" key="3">
    <source>
        <dbReference type="Proteomes" id="UP001186944"/>
    </source>
</evidence>